<dbReference type="InterPro" id="IPR013118">
    <property type="entry name" value="Mannitol_DH_C"/>
</dbReference>
<organism evidence="5 6">
    <name type="scientific">Sphingomonas albertensis</name>
    <dbReference type="NCBI Taxonomy" id="2762591"/>
    <lineage>
        <taxon>Bacteria</taxon>
        <taxon>Pseudomonadati</taxon>
        <taxon>Pseudomonadota</taxon>
        <taxon>Alphaproteobacteria</taxon>
        <taxon>Sphingomonadales</taxon>
        <taxon>Sphingomonadaceae</taxon>
        <taxon>Sphingomonas</taxon>
    </lineage>
</organism>
<comment type="caution">
    <text evidence="5">The sequence shown here is derived from an EMBL/GenBank/DDBJ whole genome shotgun (WGS) entry which is preliminary data.</text>
</comment>
<feature type="domain" description="Mannitol dehydrogenase N-terminal" evidence="3">
    <location>
        <begin position="8"/>
        <end position="230"/>
    </location>
</feature>
<dbReference type="Gene3D" id="3.40.50.720">
    <property type="entry name" value="NAD(P)-binding Rossmann-like Domain"/>
    <property type="match status" value="1"/>
</dbReference>
<proteinExistence type="predicted"/>
<name>A0ABR7APP3_9SPHN</name>
<keyword evidence="2" id="KW-0520">NAD</keyword>
<evidence type="ECO:0000256" key="1">
    <source>
        <dbReference type="ARBA" id="ARBA00023002"/>
    </source>
</evidence>
<evidence type="ECO:0000256" key="2">
    <source>
        <dbReference type="ARBA" id="ARBA00023027"/>
    </source>
</evidence>
<evidence type="ECO:0000313" key="6">
    <source>
        <dbReference type="Proteomes" id="UP000597613"/>
    </source>
</evidence>
<evidence type="ECO:0000259" key="3">
    <source>
        <dbReference type="Pfam" id="PF01232"/>
    </source>
</evidence>
<dbReference type="InterPro" id="IPR036291">
    <property type="entry name" value="NAD(P)-bd_dom_sf"/>
</dbReference>
<dbReference type="SUPFAM" id="SSF48179">
    <property type="entry name" value="6-phosphogluconate dehydrogenase C-terminal domain-like"/>
    <property type="match status" value="1"/>
</dbReference>
<evidence type="ECO:0000313" key="5">
    <source>
        <dbReference type="EMBL" id="MBC3942429.1"/>
    </source>
</evidence>
<feature type="domain" description="Mannitol dehydrogenase C-terminal" evidence="4">
    <location>
        <begin position="248"/>
        <end position="351"/>
    </location>
</feature>
<dbReference type="SUPFAM" id="SSF51735">
    <property type="entry name" value="NAD(P)-binding Rossmann-fold domains"/>
    <property type="match status" value="1"/>
</dbReference>
<reference evidence="5 6" key="1">
    <citation type="submission" date="2020-08" db="EMBL/GenBank/DDBJ databases">
        <title>Putative novel bacterial strains isolated from necrotic wheat leaf tissues caused by Xanthomonas translucens.</title>
        <authorList>
            <person name="Tambong J.T."/>
        </authorList>
    </citation>
    <scope>NUCLEOTIDE SEQUENCE [LARGE SCALE GENOMIC DNA]</scope>
    <source>
        <strain evidence="6">DOAB 1063</strain>
    </source>
</reference>
<dbReference type="InterPro" id="IPR013328">
    <property type="entry name" value="6PGD_dom2"/>
</dbReference>
<keyword evidence="1" id="KW-0560">Oxidoreductase</keyword>
<gene>
    <name evidence="5" type="ORF">H8S47_12155</name>
</gene>
<dbReference type="PANTHER" id="PTHR30524:SF0">
    <property type="entry name" value="ALTRONATE OXIDOREDUCTASE-RELATED"/>
    <property type="match status" value="1"/>
</dbReference>
<evidence type="ECO:0000259" key="4">
    <source>
        <dbReference type="Pfam" id="PF08125"/>
    </source>
</evidence>
<dbReference type="Gene3D" id="1.10.1040.10">
    <property type="entry name" value="N-(1-d-carboxylethyl)-l-norvaline Dehydrogenase, domain 2"/>
    <property type="match status" value="1"/>
</dbReference>
<dbReference type="Pfam" id="PF01232">
    <property type="entry name" value="Mannitol_dh"/>
    <property type="match status" value="1"/>
</dbReference>
<keyword evidence="6" id="KW-1185">Reference proteome</keyword>
<dbReference type="EMBL" id="JACONT010000025">
    <property type="protein sequence ID" value="MBC3942429.1"/>
    <property type="molecule type" value="Genomic_DNA"/>
</dbReference>
<dbReference type="PANTHER" id="PTHR30524">
    <property type="entry name" value="MANNITOL-1-PHOSPHATE 5-DEHYDROGENASE"/>
    <property type="match status" value="1"/>
</dbReference>
<dbReference type="InterPro" id="IPR008927">
    <property type="entry name" value="6-PGluconate_DH-like_C_sf"/>
</dbReference>
<dbReference type="RefSeq" id="WP_187504123.1">
    <property type="nucleotide sequence ID" value="NZ_CP162536.1"/>
</dbReference>
<dbReference type="Proteomes" id="UP000597613">
    <property type="component" value="Unassembled WGS sequence"/>
</dbReference>
<accession>A0ABR7APP3</accession>
<dbReference type="InterPro" id="IPR013131">
    <property type="entry name" value="Mannitol_DH_N"/>
</dbReference>
<sequence length="382" mass="41593">MADHRNVIVQFGTSRFLQAHVDLFASEAAAAGKAVPPIVVVQTTRDPSRAGRAAAFGAAEGYPVRIRGRGADGALIEHETQVRSIVRGLHAADDWTDLCAMFERSATYVVSNTGDAGYQVAEDDRVSTLLQTDEPPRSFPAMLLVLLHRRWRSGEAPVTLMPCELLQGNGDTLKAVVTDLAQSVGAEPSFLAWLHDDCIWVNSLVDRIVSEPIDPVGAVAEPYALWAVADQPGLVMPFTHPDVVLTNDLARYERLKLYILNLGHSWLAQRWIDSGRPEGRFVRDAVADAATLSALERVYAEEVVPGFAAHGMADPARTYVAETLARFANPFLDHRLADIADHHLDKLRKRIGGFLSWVDSAATAPPLPELDAIMSRADAPVA</sequence>
<dbReference type="Pfam" id="PF08125">
    <property type="entry name" value="Mannitol_dh_C"/>
    <property type="match status" value="1"/>
</dbReference>
<protein>
    <submittedName>
        <fullName evidence="5">Mannitol dehydrogenase family protein</fullName>
    </submittedName>
</protein>